<keyword evidence="1" id="KW-0805">Transcription regulation</keyword>
<keyword evidence="8" id="KW-1185">Reference proteome</keyword>
<evidence type="ECO:0000259" key="6">
    <source>
        <dbReference type="PROSITE" id="PS50048"/>
    </source>
</evidence>
<dbReference type="Gene3D" id="4.10.240.10">
    <property type="entry name" value="Zn(2)-C6 fungal-type DNA-binding domain"/>
    <property type="match status" value="1"/>
</dbReference>
<dbReference type="SMART" id="SM00066">
    <property type="entry name" value="GAL4"/>
    <property type="match status" value="1"/>
</dbReference>
<dbReference type="EMBL" id="CP055898">
    <property type="protein sequence ID" value="QKX53843.1"/>
    <property type="molecule type" value="Genomic_DNA"/>
</dbReference>
<feature type="region of interest" description="Disordered" evidence="5">
    <location>
        <begin position="147"/>
        <end position="181"/>
    </location>
</feature>
<dbReference type="PROSITE" id="PS00463">
    <property type="entry name" value="ZN2_CY6_FUNGAL_1"/>
    <property type="match status" value="1"/>
</dbReference>
<evidence type="ECO:0000256" key="5">
    <source>
        <dbReference type="SAM" id="MobiDB-lite"/>
    </source>
</evidence>
<evidence type="ECO:0000256" key="4">
    <source>
        <dbReference type="ARBA" id="ARBA00023242"/>
    </source>
</evidence>
<dbReference type="OrthoDB" id="4685598at2759"/>
<accession>A0A7H8QKV1</accession>
<dbReference type="GO" id="GO:0003677">
    <property type="term" value="F:DNA binding"/>
    <property type="evidence" value="ECO:0007669"/>
    <property type="project" value="UniProtKB-KW"/>
</dbReference>
<feature type="domain" description="Zn(2)-C6 fungal-type" evidence="6">
    <location>
        <begin position="70"/>
        <end position="100"/>
    </location>
</feature>
<gene>
    <name evidence="7" type="ORF">TRUGW13939_00923</name>
</gene>
<keyword evidence="2" id="KW-0238">DNA-binding</keyword>
<dbReference type="GO" id="GO:0008270">
    <property type="term" value="F:zinc ion binding"/>
    <property type="evidence" value="ECO:0007669"/>
    <property type="project" value="InterPro"/>
</dbReference>
<dbReference type="InterPro" id="IPR001138">
    <property type="entry name" value="Zn2Cys6_DnaBD"/>
</dbReference>
<reference evidence="8" key="1">
    <citation type="submission" date="2020-06" db="EMBL/GenBank/DDBJ databases">
        <title>A chromosome-scale genome assembly of Talaromyces rugulosus W13939.</title>
        <authorList>
            <person name="Wang B."/>
            <person name="Guo L."/>
            <person name="Ye K."/>
            <person name="Wang L."/>
        </authorList>
    </citation>
    <scope>NUCLEOTIDE SEQUENCE [LARGE SCALE GENOMIC DNA]</scope>
    <source>
        <strain evidence="8">W13939</strain>
    </source>
</reference>
<dbReference type="CDD" id="cd00067">
    <property type="entry name" value="GAL4"/>
    <property type="match status" value="1"/>
</dbReference>
<sequence length="415" mass="46150">MTKSESDPETRVYVSNSGGFLCVKKGPRITSPQRQHSNNSKFVSFTCFHDAMDACQGVGSDFSPVQARVSCEPCRDKKVRCTGERPVCSRCKSKSRQCVYSAQLPTGRPKTAVRRRTRARPYLHREDRILPSEEASDTIVDVSFTAQSTPTDPCEASQAPRPPGVPDVQTAQNPGNIAPPYVVDLENHPRTRESQSVYPSLLANEAKPSSCACLSIMYLMMEQLRGQDQFTVPDDLTILRNCLNSARQVLDCTHCPLRYLSIVQNATILGALCLCLAECYARALDWIDGEAKRANSAKQQKRLSVLASSPDVIHGPSLTVTMPASFAVEVAPSEWRNMMRNIVKAELFGTESRKQDCFSSFISALEDRQRSWHRTPPAPDCPPMYRSPCNVDDPLPTCLSIVNEAKKLIYRIENN</sequence>
<keyword evidence="3" id="KW-0804">Transcription</keyword>
<organism evidence="7 8">
    <name type="scientific">Talaromyces rugulosus</name>
    <name type="common">Penicillium rugulosum</name>
    <dbReference type="NCBI Taxonomy" id="121627"/>
    <lineage>
        <taxon>Eukaryota</taxon>
        <taxon>Fungi</taxon>
        <taxon>Dikarya</taxon>
        <taxon>Ascomycota</taxon>
        <taxon>Pezizomycotina</taxon>
        <taxon>Eurotiomycetes</taxon>
        <taxon>Eurotiomycetidae</taxon>
        <taxon>Eurotiales</taxon>
        <taxon>Trichocomaceae</taxon>
        <taxon>Talaromyces</taxon>
        <taxon>Talaromyces sect. Islandici</taxon>
    </lineage>
</organism>
<evidence type="ECO:0000256" key="1">
    <source>
        <dbReference type="ARBA" id="ARBA00023015"/>
    </source>
</evidence>
<keyword evidence="4" id="KW-0539">Nucleus</keyword>
<dbReference type="InterPro" id="IPR036864">
    <property type="entry name" value="Zn2-C6_fun-type_DNA-bd_sf"/>
</dbReference>
<dbReference type="GeneID" id="55988436"/>
<evidence type="ECO:0000256" key="3">
    <source>
        <dbReference type="ARBA" id="ARBA00023163"/>
    </source>
</evidence>
<evidence type="ECO:0000313" key="7">
    <source>
        <dbReference type="EMBL" id="QKX53843.1"/>
    </source>
</evidence>
<dbReference type="Pfam" id="PF00172">
    <property type="entry name" value="Zn_clus"/>
    <property type="match status" value="1"/>
</dbReference>
<dbReference type="KEGG" id="trg:TRUGW13939_00923"/>
<dbReference type="PROSITE" id="PS50048">
    <property type="entry name" value="ZN2_CY6_FUNGAL_2"/>
    <property type="match status" value="1"/>
</dbReference>
<dbReference type="SUPFAM" id="SSF57701">
    <property type="entry name" value="Zn2/Cys6 DNA-binding domain"/>
    <property type="match status" value="1"/>
</dbReference>
<dbReference type="AlphaFoldDB" id="A0A7H8QKV1"/>
<evidence type="ECO:0000256" key="2">
    <source>
        <dbReference type="ARBA" id="ARBA00023125"/>
    </source>
</evidence>
<dbReference type="Proteomes" id="UP000509510">
    <property type="component" value="Chromosome I"/>
</dbReference>
<protein>
    <recommendedName>
        <fullName evidence="6">Zn(2)-C6 fungal-type domain-containing protein</fullName>
    </recommendedName>
</protein>
<dbReference type="GO" id="GO:0000981">
    <property type="term" value="F:DNA-binding transcription factor activity, RNA polymerase II-specific"/>
    <property type="evidence" value="ECO:0007669"/>
    <property type="project" value="InterPro"/>
</dbReference>
<evidence type="ECO:0000313" key="8">
    <source>
        <dbReference type="Proteomes" id="UP000509510"/>
    </source>
</evidence>
<name>A0A7H8QKV1_TALRU</name>
<dbReference type="RefSeq" id="XP_035340022.1">
    <property type="nucleotide sequence ID" value="XM_035484129.1"/>
</dbReference>
<proteinExistence type="predicted"/>